<reference evidence="1 2" key="1">
    <citation type="journal article" date="2021" name="Hortic Res">
        <title>High-quality reference genome and annotation aids understanding of berry development for evergreen blueberry (Vaccinium darrowii).</title>
        <authorList>
            <person name="Yu J."/>
            <person name="Hulse-Kemp A.M."/>
            <person name="Babiker E."/>
            <person name="Staton M."/>
        </authorList>
    </citation>
    <scope>NUCLEOTIDE SEQUENCE [LARGE SCALE GENOMIC DNA]</scope>
    <source>
        <strain evidence="2">cv. NJ 8807/NJ 8810</strain>
        <tissue evidence="1">Young leaf</tissue>
    </source>
</reference>
<sequence>MGPPQPTTMNPPQPTSAVVPPLLPTTDDGVAASPKQMEEGGLQESIKELSKEYVISIGMEFESEDHAYRRTVLEKEDWKNVVGLVTNAKLVVSSVQDVARKFADYAKFRGQTNVSGTALVAPVF</sequence>
<proteinExistence type="predicted"/>
<comment type="caution">
    <text evidence="1">The sequence shown here is derived from an EMBL/GenBank/DDBJ whole genome shotgun (WGS) entry which is preliminary data.</text>
</comment>
<accession>A0ACB7ZE70</accession>
<gene>
    <name evidence="1" type="ORF">Vadar_021114</name>
</gene>
<protein>
    <submittedName>
        <fullName evidence="1">Uncharacterized protein</fullName>
    </submittedName>
</protein>
<evidence type="ECO:0000313" key="1">
    <source>
        <dbReference type="EMBL" id="KAH7863717.1"/>
    </source>
</evidence>
<keyword evidence="2" id="KW-1185">Reference proteome</keyword>
<evidence type="ECO:0000313" key="2">
    <source>
        <dbReference type="Proteomes" id="UP000828048"/>
    </source>
</evidence>
<organism evidence="1 2">
    <name type="scientific">Vaccinium darrowii</name>
    <dbReference type="NCBI Taxonomy" id="229202"/>
    <lineage>
        <taxon>Eukaryota</taxon>
        <taxon>Viridiplantae</taxon>
        <taxon>Streptophyta</taxon>
        <taxon>Embryophyta</taxon>
        <taxon>Tracheophyta</taxon>
        <taxon>Spermatophyta</taxon>
        <taxon>Magnoliopsida</taxon>
        <taxon>eudicotyledons</taxon>
        <taxon>Gunneridae</taxon>
        <taxon>Pentapetalae</taxon>
        <taxon>asterids</taxon>
        <taxon>Ericales</taxon>
        <taxon>Ericaceae</taxon>
        <taxon>Vaccinioideae</taxon>
        <taxon>Vaccinieae</taxon>
        <taxon>Vaccinium</taxon>
    </lineage>
</organism>
<dbReference type="Proteomes" id="UP000828048">
    <property type="component" value="Chromosome 12"/>
</dbReference>
<name>A0ACB7ZE70_9ERIC</name>
<dbReference type="EMBL" id="CM037162">
    <property type="protein sequence ID" value="KAH7863717.1"/>
    <property type="molecule type" value="Genomic_DNA"/>
</dbReference>